<dbReference type="GO" id="GO:0008270">
    <property type="term" value="F:zinc ion binding"/>
    <property type="evidence" value="ECO:0007669"/>
    <property type="project" value="InterPro"/>
</dbReference>
<dbReference type="InterPro" id="IPR024079">
    <property type="entry name" value="MetalloPept_cat_dom_sf"/>
</dbReference>
<evidence type="ECO:0000256" key="2">
    <source>
        <dbReference type="SAM" id="SignalP"/>
    </source>
</evidence>
<dbReference type="SMART" id="SM00235">
    <property type="entry name" value="ZnMc"/>
    <property type="match status" value="1"/>
</dbReference>
<dbReference type="PANTHER" id="PTHR10127:SF883">
    <property type="entry name" value="ZINC METALLOPROTEINASE NAS-8"/>
    <property type="match status" value="1"/>
</dbReference>
<feature type="compositionally biased region" description="Polar residues" evidence="1">
    <location>
        <begin position="280"/>
        <end position="428"/>
    </location>
</feature>
<evidence type="ECO:0000313" key="4">
    <source>
        <dbReference type="EMBL" id="GAU92937.1"/>
    </source>
</evidence>
<dbReference type="Proteomes" id="UP000186922">
    <property type="component" value="Unassembled WGS sequence"/>
</dbReference>
<comment type="caution">
    <text evidence="4">The sequence shown here is derived from an EMBL/GenBank/DDBJ whole genome shotgun (WGS) entry which is preliminary data.</text>
</comment>
<feature type="compositionally biased region" description="Low complexity" evidence="1">
    <location>
        <begin position="430"/>
        <end position="491"/>
    </location>
</feature>
<dbReference type="OrthoDB" id="291007at2759"/>
<dbReference type="InterPro" id="IPR006026">
    <property type="entry name" value="Peptidase_Metallo"/>
</dbReference>
<name>A0A1D1V018_RAMVA</name>
<reference evidence="4 5" key="1">
    <citation type="journal article" date="2016" name="Nat. Commun.">
        <title>Extremotolerant tardigrade genome and improved radiotolerance of human cultured cells by tardigrade-unique protein.</title>
        <authorList>
            <person name="Hashimoto T."/>
            <person name="Horikawa D.D."/>
            <person name="Saito Y."/>
            <person name="Kuwahara H."/>
            <person name="Kozuka-Hata H."/>
            <person name="Shin-I T."/>
            <person name="Minakuchi Y."/>
            <person name="Ohishi K."/>
            <person name="Motoyama A."/>
            <person name="Aizu T."/>
            <person name="Enomoto A."/>
            <person name="Kondo K."/>
            <person name="Tanaka S."/>
            <person name="Hara Y."/>
            <person name="Koshikawa S."/>
            <person name="Sagara H."/>
            <person name="Miura T."/>
            <person name="Yokobori S."/>
            <person name="Miyagawa K."/>
            <person name="Suzuki Y."/>
            <person name="Kubo T."/>
            <person name="Oyama M."/>
            <person name="Kohara Y."/>
            <person name="Fujiyama A."/>
            <person name="Arakawa K."/>
            <person name="Katayama T."/>
            <person name="Toyoda A."/>
            <person name="Kunieda T."/>
        </authorList>
    </citation>
    <scope>NUCLEOTIDE SEQUENCE [LARGE SCALE GENOMIC DNA]</scope>
    <source>
        <strain evidence="4 5">YOKOZUNA-1</strain>
    </source>
</reference>
<keyword evidence="2" id="KW-0732">Signal</keyword>
<dbReference type="GO" id="GO:0006508">
    <property type="term" value="P:proteolysis"/>
    <property type="evidence" value="ECO:0007669"/>
    <property type="project" value="InterPro"/>
</dbReference>
<dbReference type="SUPFAM" id="SSF55486">
    <property type="entry name" value="Metalloproteases ('zincins'), catalytic domain"/>
    <property type="match status" value="1"/>
</dbReference>
<dbReference type="GO" id="GO:0004222">
    <property type="term" value="F:metalloendopeptidase activity"/>
    <property type="evidence" value="ECO:0007669"/>
    <property type="project" value="InterPro"/>
</dbReference>
<organism evidence="4 5">
    <name type="scientific">Ramazzottius varieornatus</name>
    <name type="common">Water bear</name>
    <name type="synonym">Tardigrade</name>
    <dbReference type="NCBI Taxonomy" id="947166"/>
    <lineage>
        <taxon>Eukaryota</taxon>
        <taxon>Metazoa</taxon>
        <taxon>Ecdysozoa</taxon>
        <taxon>Tardigrada</taxon>
        <taxon>Eutardigrada</taxon>
        <taxon>Parachela</taxon>
        <taxon>Hypsibioidea</taxon>
        <taxon>Ramazzottiidae</taxon>
        <taxon>Ramazzottius</taxon>
    </lineage>
</organism>
<evidence type="ECO:0000313" key="5">
    <source>
        <dbReference type="Proteomes" id="UP000186922"/>
    </source>
</evidence>
<evidence type="ECO:0000259" key="3">
    <source>
        <dbReference type="SMART" id="SM00235"/>
    </source>
</evidence>
<sequence>MFLSVLGVLLLVEHYQLATGYVLNNDPQYQKWPGGKIPFYIPPNQYSQAELSMIGQAMQKMKSDTGGCIEFQQLTSPPTPGSMKFVTLTKAGGTTGPPSPTCYAFPGMVTAQTGQGQQMSLQGGPSGCMNNPRQVMRLLASLTGLRSEHNKPNRDQFVQVNQQAVDPRAQPYVPLQVFDQSKVLSNPDDFDFNSITLIDQTQFSTNGAPVIQSKSKPIQNSGSLSMKDCQAITQFYGCSATCQDPYGAGGLQGMGMQNGQGPFSPNVGGNGFSNGMNGGLPNQQPTNQFGTQTGQGPFTPNMPNGQQTGQIPSVPLNNGQFPNGQFPNGQLPNGQFPNGQFPNGQANSQTNGQFPTGQIPNGQSLPFNQFPVNQQPSGQFPTGQIPNGQSLPSNQFPANQQPSGQFPSGQFPSGQFPTGQIPTGQIPTGQLPFNQNQNPNQVPNSNLNNNQFPTFQPGQFQPGTNNQFPNNGNQSPNGNQIPNQGQFPNGGTNPFSPNITPNGQQNPFGSGNSNGQIPGNPSTGAQLPLGDFGKR</sequence>
<feature type="chain" id="PRO_5008897872" description="Peptidase metallopeptidase domain-containing protein" evidence="2">
    <location>
        <begin position="21"/>
        <end position="535"/>
    </location>
</feature>
<protein>
    <recommendedName>
        <fullName evidence="3">Peptidase metallopeptidase domain-containing protein</fullName>
    </recommendedName>
</protein>
<dbReference type="Gene3D" id="3.40.390.10">
    <property type="entry name" value="Collagenase (Catalytic Domain)"/>
    <property type="match status" value="1"/>
</dbReference>
<gene>
    <name evidence="4" type="primary">RvY_04948-1</name>
    <name evidence="4" type="synonym">RvY_04948.1</name>
    <name evidence="4" type="ORF">RvY_04948</name>
</gene>
<accession>A0A1D1V018</accession>
<feature type="domain" description="Peptidase metallopeptidase" evidence="3">
    <location>
        <begin position="28"/>
        <end position="192"/>
    </location>
</feature>
<dbReference type="Pfam" id="PF01400">
    <property type="entry name" value="Astacin"/>
    <property type="match status" value="1"/>
</dbReference>
<dbReference type="EMBL" id="BDGG01000002">
    <property type="protein sequence ID" value="GAU92937.1"/>
    <property type="molecule type" value="Genomic_DNA"/>
</dbReference>
<feature type="compositionally biased region" description="Polar residues" evidence="1">
    <location>
        <begin position="492"/>
        <end position="525"/>
    </location>
</feature>
<dbReference type="AlphaFoldDB" id="A0A1D1V018"/>
<feature type="signal peptide" evidence="2">
    <location>
        <begin position="1"/>
        <end position="20"/>
    </location>
</feature>
<feature type="compositionally biased region" description="Gly residues" evidence="1">
    <location>
        <begin position="268"/>
        <end position="278"/>
    </location>
</feature>
<dbReference type="InterPro" id="IPR001506">
    <property type="entry name" value="Peptidase_M12A"/>
</dbReference>
<keyword evidence="5" id="KW-1185">Reference proteome</keyword>
<feature type="region of interest" description="Disordered" evidence="1">
    <location>
        <begin position="257"/>
        <end position="535"/>
    </location>
</feature>
<evidence type="ECO:0000256" key="1">
    <source>
        <dbReference type="SAM" id="MobiDB-lite"/>
    </source>
</evidence>
<proteinExistence type="predicted"/>
<dbReference type="PANTHER" id="PTHR10127">
    <property type="entry name" value="DISCOIDIN, CUB, EGF, LAMININ , AND ZINC METALLOPROTEASE DOMAIN CONTAINING"/>
    <property type="match status" value="1"/>
</dbReference>